<keyword evidence="2" id="KW-1185">Reference proteome</keyword>
<organism evidence="1 2">
    <name type="scientific">Smittium culicis</name>
    <dbReference type="NCBI Taxonomy" id="133412"/>
    <lineage>
        <taxon>Eukaryota</taxon>
        <taxon>Fungi</taxon>
        <taxon>Fungi incertae sedis</taxon>
        <taxon>Zoopagomycota</taxon>
        <taxon>Kickxellomycotina</taxon>
        <taxon>Harpellomycetes</taxon>
        <taxon>Harpellales</taxon>
        <taxon>Legeriomycetaceae</taxon>
        <taxon>Smittium</taxon>
    </lineage>
</organism>
<sequence>MNRKIYPTEEGFKVVDKIMMYGWINVLKKLLIMTECRPIDSKGQVEVGLFPVIDINSYSLSSFEKMIEYGHIEVLNTLLSANKIEFEISENLKEIPKAPFYDSYNCGPYNLIDIHYEILCDGYKEVFDKDCDIRVEEL</sequence>
<evidence type="ECO:0000313" key="1">
    <source>
        <dbReference type="EMBL" id="OMJ12288.1"/>
    </source>
</evidence>
<gene>
    <name evidence="1" type="ORF">AYI70_g9214</name>
</gene>
<dbReference type="Proteomes" id="UP000187283">
    <property type="component" value="Unassembled WGS sequence"/>
</dbReference>
<protein>
    <submittedName>
        <fullName evidence="1">Uncharacterized protein</fullName>
    </submittedName>
</protein>
<dbReference type="AlphaFoldDB" id="A0A1R1XCF6"/>
<proteinExistence type="predicted"/>
<accession>A0A1R1XCF6</accession>
<evidence type="ECO:0000313" key="2">
    <source>
        <dbReference type="Proteomes" id="UP000187283"/>
    </source>
</evidence>
<dbReference type="EMBL" id="LSSN01004045">
    <property type="protein sequence ID" value="OMJ12288.1"/>
    <property type="molecule type" value="Genomic_DNA"/>
</dbReference>
<reference evidence="1 2" key="1">
    <citation type="submission" date="2017-01" db="EMBL/GenBank/DDBJ databases">
        <authorList>
            <person name="Mah S.A."/>
            <person name="Swanson W.J."/>
            <person name="Moy G.W."/>
            <person name="Vacquier V.D."/>
        </authorList>
    </citation>
    <scope>NUCLEOTIDE SEQUENCE [LARGE SCALE GENOMIC DNA]</scope>
    <source>
        <strain evidence="1 2">GSMNP</strain>
    </source>
</reference>
<name>A0A1R1XCF6_9FUNG</name>
<comment type="caution">
    <text evidence="1">The sequence shown here is derived from an EMBL/GenBank/DDBJ whole genome shotgun (WGS) entry which is preliminary data.</text>
</comment>